<dbReference type="InterPro" id="IPR001584">
    <property type="entry name" value="Integrase_cat-core"/>
</dbReference>
<dbReference type="OrthoDB" id="5865975at2759"/>
<feature type="domain" description="Integrase catalytic" evidence="1">
    <location>
        <begin position="1"/>
        <end position="83"/>
    </location>
</feature>
<dbReference type="SUPFAM" id="SSF53098">
    <property type="entry name" value="Ribonuclease H-like"/>
    <property type="match status" value="1"/>
</dbReference>
<gene>
    <name evidence="2" type="ORF">OESDEN_04282</name>
</gene>
<name>A0A0B1TK32_OESDE</name>
<keyword evidence="3" id="KW-1185">Reference proteome</keyword>
<dbReference type="InterPro" id="IPR036397">
    <property type="entry name" value="RNaseH_sf"/>
</dbReference>
<proteinExistence type="predicted"/>
<sequence>MDHFTKYVVAAHLPDCSAISVTQAIMSGCVLKFGPMIQLVSDNASYFKGEVISELGRLLRISRCYTAPYHHERNGVCKRVLRLSIRCYALISMKINSIGTRSMFASPWLPDEKQQALSDAEAATVDITGRTYSTTVPDTIPPSTSTTTNLPIHSYNTRFRSRRTSA</sequence>
<evidence type="ECO:0000313" key="3">
    <source>
        <dbReference type="Proteomes" id="UP000053660"/>
    </source>
</evidence>
<dbReference type="EMBL" id="KN549855">
    <property type="protein sequence ID" value="KHJ95770.1"/>
    <property type="molecule type" value="Genomic_DNA"/>
</dbReference>
<protein>
    <recommendedName>
        <fullName evidence="1">Integrase catalytic domain-containing protein</fullName>
    </recommendedName>
</protein>
<evidence type="ECO:0000313" key="2">
    <source>
        <dbReference type="EMBL" id="KHJ95770.1"/>
    </source>
</evidence>
<organism evidence="2 3">
    <name type="scientific">Oesophagostomum dentatum</name>
    <name type="common">Nodular worm</name>
    <dbReference type="NCBI Taxonomy" id="61180"/>
    <lineage>
        <taxon>Eukaryota</taxon>
        <taxon>Metazoa</taxon>
        <taxon>Ecdysozoa</taxon>
        <taxon>Nematoda</taxon>
        <taxon>Chromadorea</taxon>
        <taxon>Rhabditida</taxon>
        <taxon>Rhabditina</taxon>
        <taxon>Rhabditomorpha</taxon>
        <taxon>Strongyloidea</taxon>
        <taxon>Strongylidae</taxon>
        <taxon>Oesophagostomum</taxon>
    </lineage>
</organism>
<dbReference type="Proteomes" id="UP000053660">
    <property type="component" value="Unassembled WGS sequence"/>
</dbReference>
<evidence type="ECO:0000259" key="1">
    <source>
        <dbReference type="PROSITE" id="PS50994"/>
    </source>
</evidence>
<dbReference type="PROSITE" id="PS51257">
    <property type="entry name" value="PROKAR_LIPOPROTEIN"/>
    <property type="match status" value="1"/>
</dbReference>
<dbReference type="GO" id="GO:0015074">
    <property type="term" value="P:DNA integration"/>
    <property type="evidence" value="ECO:0007669"/>
    <property type="project" value="InterPro"/>
</dbReference>
<dbReference type="AlphaFoldDB" id="A0A0B1TK32"/>
<dbReference type="Gene3D" id="3.30.420.10">
    <property type="entry name" value="Ribonuclease H-like superfamily/Ribonuclease H"/>
    <property type="match status" value="1"/>
</dbReference>
<reference evidence="2 3" key="1">
    <citation type="submission" date="2014-03" db="EMBL/GenBank/DDBJ databases">
        <title>Draft genome of the hookworm Oesophagostomum dentatum.</title>
        <authorList>
            <person name="Mitreva M."/>
        </authorList>
    </citation>
    <scope>NUCLEOTIDE SEQUENCE [LARGE SCALE GENOMIC DNA]</scope>
    <source>
        <strain evidence="2 3">OD-Hann</strain>
    </source>
</reference>
<dbReference type="GO" id="GO:0003676">
    <property type="term" value="F:nucleic acid binding"/>
    <property type="evidence" value="ECO:0007669"/>
    <property type="project" value="InterPro"/>
</dbReference>
<dbReference type="PROSITE" id="PS50994">
    <property type="entry name" value="INTEGRASE"/>
    <property type="match status" value="1"/>
</dbReference>
<dbReference type="InterPro" id="IPR012337">
    <property type="entry name" value="RNaseH-like_sf"/>
</dbReference>
<accession>A0A0B1TK32</accession>